<dbReference type="SUPFAM" id="SSF52266">
    <property type="entry name" value="SGNH hydrolase"/>
    <property type="match status" value="1"/>
</dbReference>
<evidence type="ECO:0000313" key="4">
    <source>
        <dbReference type="Proteomes" id="UP001443914"/>
    </source>
</evidence>
<evidence type="ECO:0000256" key="2">
    <source>
        <dbReference type="SAM" id="Phobius"/>
    </source>
</evidence>
<dbReference type="Gene3D" id="3.40.50.1110">
    <property type="entry name" value="SGNH hydrolase"/>
    <property type="match status" value="1"/>
</dbReference>
<gene>
    <name evidence="3" type="ORF">RND81_03G006600</name>
</gene>
<dbReference type="PROSITE" id="PS01098">
    <property type="entry name" value="LIPASE_GDSL_SER"/>
    <property type="match status" value="1"/>
</dbReference>
<keyword evidence="2" id="KW-1133">Transmembrane helix</keyword>
<accession>A0AAW1M3A1</accession>
<organism evidence="3 4">
    <name type="scientific">Saponaria officinalis</name>
    <name type="common">Common soapwort</name>
    <name type="synonym">Lychnis saponaria</name>
    <dbReference type="NCBI Taxonomy" id="3572"/>
    <lineage>
        <taxon>Eukaryota</taxon>
        <taxon>Viridiplantae</taxon>
        <taxon>Streptophyta</taxon>
        <taxon>Embryophyta</taxon>
        <taxon>Tracheophyta</taxon>
        <taxon>Spermatophyta</taxon>
        <taxon>Magnoliopsida</taxon>
        <taxon>eudicotyledons</taxon>
        <taxon>Gunneridae</taxon>
        <taxon>Pentapetalae</taxon>
        <taxon>Caryophyllales</taxon>
        <taxon>Caryophyllaceae</taxon>
        <taxon>Caryophylleae</taxon>
        <taxon>Saponaria</taxon>
    </lineage>
</organism>
<keyword evidence="2" id="KW-0812">Transmembrane</keyword>
<name>A0AAW1M3A1_SAPOF</name>
<dbReference type="InterPro" id="IPR035669">
    <property type="entry name" value="SGNH_plant_lipase-like"/>
</dbReference>
<dbReference type="GO" id="GO:0016298">
    <property type="term" value="F:lipase activity"/>
    <property type="evidence" value="ECO:0007669"/>
    <property type="project" value="InterPro"/>
</dbReference>
<comment type="similarity">
    <text evidence="1">Belongs to the 'GDSL' lipolytic enzyme family.</text>
</comment>
<dbReference type="PANTHER" id="PTHR45642">
    <property type="entry name" value="GDSL ESTERASE/LIPASE EXL3"/>
    <property type="match status" value="1"/>
</dbReference>
<keyword evidence="4" id="KW-1185">Reference proteome</keyword>
<protein>
    <submittedName>
        <fullName evidence="3">Uncharacterized protein</fullName>
    </submittedName>
</protein>
<dbReference type="InterPro" id="IPR008265">
    <property type="entry name" value="Lipase_GDSL_AS"/>
</dbReference>
<dbReference type="EMBL" id="JBDFQZ010000003">
    <property type="protein sequence ID" value="KAK9740038.1"/>
    <property type="molecule type" value="Genomic_DNA"/>
</dbReference>
<dbReference type="PANTHER" id="PTHR45642:SF95">
    <property type="entry name" value="GDSL-LIKE LIPASE_ACYLHYDROLASE FAMILY PROTEIN, EXPRESSED"/>
    <property type="match status" value="1"/>
</dbReference>
<comment type="caution">
    <text evidence="3">The sequence shown here is derived from an EMBL/GenBank/DDBJ whole genome shotgun (WGS) entry which is preliminary data.</text>
</comment>
<dbReference type="InterPro" id="IPR001087">
    <property type="entry name" value="GDSL"/>
</dbReference>
<dbReference type="GO" id="GO:0006629">
    <property type="term" value="P:lipid metabolic process"/>
    <property type="evidence" value="ECO:0007669"/>
    <property type="project" value="InterPro"/>
</dbReference>
<evidence type="ECO:0000256" key="1">
    <source>
        <dbReference type="ARBA" id="ARBA00008668"/>
    </source>
</evidence>
<dbReference type="Pfam" id="PF00657">
    <property type="entry name" value="Lipase_GDSL"/>
    <property type="match status" value="1"/>
</dbReference>
<dbReference type="InterPro" id="IPR050592">
    <property type="entry name" value="GDSL_lipolytic_enzyme"/>
</dbReference>
<feature type="transmembrane region" description="Helical" evidence="2">
    <location>
        <begin position="12"/>
        <end position="33"/>
    </location>
</feature>
<dbReference type="AlphaFoldDB" id="A0AAW1M3A1"/>
<dbReference type="CDD" id="cd01837">
    <property type="entry name" value="SGNH_plant_lipase_like"/>
    <property type="match status" value="1"/>
</dbReference>
<dbReference type="Proteomes" id="UP001443914">
    <property type="component" value="Unassembled WGS sequence"/>
</dbReference>
<proteinExistence type="inferred from homology"/>
<evidence type="ECO:0000313" key="3">
    <source>
        <dbReference type="EMBL" id="KAK9740038.1"/>
    </source>
</evidence>
<dbReference type="InterPro" id="IPR036514">
    <property type="entry name" value="SGNH_hydro_sf"/>
</dbReference>
<reference evidence="3" key="1">
    <citation type="submission" date="2024-03" db="EMBL/GenBank/DDBJ databases">
        <title>WGS assembly of Saponaria officinalis var. Norfolk2.</title>
        <authorList>
            <person name="Jenkins J."/>
            <person name="Shu S."/>
            <person name="Grimwood J."/>
            <person name="Barry K."/>
            <person name="Goodstein D."/>
            <person name="Schmutz J."/>
            <person name="Leebens-Mack J."/>
            <person name="Osbourn A."/>
        </authorList>
    </citation>
    <scope>NUCLEOTIDE SEQUENCE [LARGE SCALE GENOMIC DNA]</scope>
    <source>
        <strain evidence="3">JIC</strain>
    </source>
</reference>
<keyword evidence="2" id="KW-0472">Membrane</keyword>
<sequence length="369" mass="41511">MTSLKSIWVTWACRLIVVFIMYLIVPCSLPAMAGEQKPSKNMNVPAIFAFGDSLVDAGNNNFLPLSPVKCNFPPNGKDFSGSKATGRFCNGRLTTDFLVEKFGIKKSLPAFLDTSLPEEELLTGVSFASAGSGYDPFTAHLVLTRSLDVQLEWFKQYRKKIKAVVGADRTRFIVNNSVYFLVSGTCDLANTYYTIPFRRLFQDLDSFTNTMLDGATSFIKRLYKMGARTIAISNVPPFGYLPSQRTLGGGPTRKCPEYYNEAAQIFNLKLQARIIDLRRKLYMSTLIYIDTYSFFLDIVLNSTTYGFKVVDRGCCGSGFIEVAIFCNPFSLVCDSKYLFWDSFHPSEAAYELIANQIMFNYFPHLSSEM</sequence>